<accession>A0ABQ1R5C6</accession>
<dbReference type="EMBL" id="BMFH01000002">
    <property type="protein sequence ID" value="GGD58768.1"/>
    <property type="molecule type" value="Genomic_DNA"/>
</dbReference>
<protein>
    <submittedName>
        <fullName evidence="1">Uncharacterized protein</fullName>
    </submittedName>
</protein>
<dbReference type="SUPFAM" id="SSF69304">
    <property type="entry name" value="Tricorn protease N-terminal domain"/>
    <property type="match status" value="1"/>
</dbReference>
<organism evidence="1 2">
    <name type="scientific">Muriicola marianensis</name>
    <dbReference type="NCBI Taxonomy" id="1324801"/>
    <lineage>
        <taxon>Bacteria</taxon>
        <taxon>Pseudomonadati</taxon>
        <taxon>Bacteroidota</taxon>
        <taxon>Flavobacteriia</taxon>
        <taxon>Flavobacteriales</taxon>
        <taxon>Flavobacteriaceae</taxon>
        <taxon>Muriicola</taxon>
    </lineage>
</organism>
<evidence type="ECO:0000313" key="1">
    <source>
        <dbReference type="EMBL" id="GGD58768.1"/>
    </source>
</evidence>
<sequence length="302" mass="33967">MSVTSSPVLLKKRSDRLSIPLAVILAFIPALIYSQTETEVYLIDLRSTSRQVAKNEIRNLSDNDGYDNQPSFYNDSLILFSSTRNGQTDVVAYSLSDNRKVWKTDTPGGGEYSPTRIPGSEDFSAIRLDRDGKQLLYRYDWKSGKSKPLLDLKVGYHVWYNPELLVSAVLVEDRMDLVVSNLKDHTNYTFQRNVGRSLHRIPNTQLVSFVNREDGKSELKSVDPLSGATKVITDLPPGVQDVYWLVDGRVLAGSGSTIWQFYPGISDEWTVFRNLPEDKVDGITRMATHNDSGVLLFVAENP</sequence>
<evidence type="ECO:0000313" key="2">
    <source>
        <dbReference type="Proteomes" id="UP000625780"/>
    </source>
</evidence>
<name>A0ABQ1R5C6_9FLAO</name>
<comment type="caution">
    <text evidence="1">The sequence shown here is derived from an EMBL/GenBank/DDBJ whole genome shotgun (WGS) entry which is preliminary data.</text>
</comment>
<dbReference type="Gene3D" id="2.120.10.30">
    <property type="entry name" value="TolB, C-terminal domain"/>
    <property type="match status" value="1"/>
</dbReference>
<gene>
    <name evidence="1" type="ORF">GCM10011361_26420</name>
</gene>
<dbReference type="Proteomes" id="UP000625780">
    <property type="component" value="Unassembled WGS sequence"/>
</dbReference>
<dbReference type="InterPro" id="IPR011042">
    <property type="entry name" value="6-blade_b-propeller_TolB-like"/>
</dbReference>
<reference evidence="2" key="1">
    <citation type="journal article" date="2019" name="Int. J. Syst. Evol. Microbiol.">
        <title>The Global Catalogue of Microorganisms (GCM) 10K type strain sequencing project: providing services to taxonomists for standard genome sequencing and annotation.</title>
        <authorList>
            <consortium name="The Broad Institute Genomics Platform"/>
            <consortium name="The Broad Institute Genome Sequencing Center for Infectious Disease"/>
            <person name="Wu L."/>
            <person name="Ma J."/>
        </authorList>
    </citation>
    <scope>NUCLEOTIDE SEQUENCE [LARGE SCALE GENOMIC DNA]</scope>
    <source>
        <strain evidence="2">CGMCC 1.12606</strain>
    </source>
</reference>
<dbReference type="RefSeq" id="WP_188371239.1">
    <property type="nucleotide sequence ID" value="NZ_BMFH01000002.1"/>
</dbReference>
<proteinExistence type="predicted"/>
<keyword evidence="2" id="KW-1185">Reference proteome</keyword>